<feature type="region of interest" description="Disordered" evidence="1">
    <location>
        <begin position="114"/>
        <end position="151"/>
    </location>
</feature>
<feature type="compositionally biased region" description="Basic and acidic residues" evidence="1">
    <location>
        <begin position="136"/>
        <end position="150"/>
    </location>
</feature>
<dbReference type="Pfam" id="PF03732">
    <property type="entry name" value="Retrotrans_gag"/>
    <property type="match status" value="1"/>
</dbReference>
<keyword evidence="4" id="KW-1185">Reference proteome</keyword>
<reference evidence="3" key="1">
    <citation type="submission" date="2018-05" db="EMBL/GenBank/DDBJ databases">
        <title>Draft genome of Mucuna pruriens seed.</title>
        <authorList>
            <person name="Nnadi N.E."/>
            <person name="Vos R."/>
            <person name="Hasami M.H."/>
            <person name="Devisetty U.K."/>
            <person name="Aguiy J.C."/>
        </authorList>
    </citation>
    <scope>NUCLEOTIDE SEQUENCE [LARGE SCALE GENOMIC DNA]</scope>
    <source>
        <strain evidence="3">JCA_2017</strain>
    </source>
</reference>
<feature type="domain" description="Retrotransposon gag" evidence="2">
    <location>
        <begin position="203"/>
        <end position="276"/>
    </location>
</feature>
<gene>
    <name evidence="3" type="ORF">CR513_45123</name>
</gene>
<sequence>MENYIQGGKNEVATPTFEDLITRGRVKRTHEEVYQNLTMLKGQEKALWTPILYNFSNYQSDRDFLFKFGVRVERQSWKGIRLGAKCKCQSRGLKWCLCMRVREALREKIIVKGGSKSSRSSLGERRERHRRVKRNRREERRERHGRKGEETREEEIDMSKCKIHPFLWNCKLEVYMDWELKVEKILGCFNLHGQRVDIRRGGKDPSEDWVSLKCLMRHKFVQPSYIRDLHNKLQRLYQGSKSVEEYHKEMEMDLMRAQIREREEATLARFLHGLNREIQYIVECNIIEP</sequence>
<dbReference type="OrthoDB" id="1731207at2759"/>
<dbReference type="EMBL" id="QJKJ01009966">
    <property type="protein sequence ID" value="RDX75048.1"/>
    <property type="molecule type" value="Genomic_DNA"/>
</dbReference>
<organism evidence="3 4">
    <name type="scientific">Mucuna pruriens</name>
    <name type="common">Velvet bean</name>
    <name type="synonym">Dolichos pruriens</name>
    <dbReference type="NCBI Taxonomy" id="157652"/>
    <lineage>
        <taxon>Eukaryota</taxon>
        <taxon>Viridiplantae</taxon>
        <taxon>Streptophyta</taxon>
        <taxon>Embryophyta</taxon>
        <taxon>Tracheophyta</taxon>
        <taxon>Spermatophyta</taxon>
        <taxon>Magnoliopsida</taxon>
        <taxon>eudicotyledons</taxon>
        <taxon>Gunneridae</taxon>
        <taxon>Pentapetalae</taxon>
        <taxon>rosids</taxon>
        <taxon>fabids</taxon>
        <taxon>Fabales</taxon>
        <taxon>Fabaceae</taxon>
        <taxon>Papilionoideae</taxon>
        <taxon>50 kb inversion clade</taxon>
        <taxon>NPAAA clade</taxon>
        <taxon>indigoferoid/millettioid clade</taxon>
        <taxon>Phaseoleae</taxon>
        <taxon>Mucuna</taxon>
    </lineage>
</organism>
<evidence type="ECO:0000313" key="4">
    <source>
        <dbReference type="Proteomes" id="UP000257109"/>
    </source>
</evidence>
<dbReference type="PANTHER" id="PTHR35046:SF9">
    <property type="entry name" value="RNA-DIRECTED DNA POLYMERASE"/>
    <property type="match status" value="1"/>
</dbReference>
<feature type="non-terminal residue" evidence="3">
    <location>
        <position position="1"/>
    </location>
</feature>
<evidence type="ECO:0000313" key="3">
    <source>
        <dbReference type="EMBL" id="RDX75048.1"/>
    </source>
</evidence>
<dbReference type="InterPro" id="IPR005162">
    <property type="entry name" value="Retrotrans_gag_dom"/>
</dbReference>
<evidence type="ECO:0000256" key="1">
    <source>
        <dbReference type="SAM" id="MobiDB-lite"/>
    </source>
</evidence>
<dbReference type="AlphaFoldDB" id="A0A371F9U3"/>
<name>A0A371F9U3_MUCPR</name>
<evidence type="ECO:0000259" key="2">
    <source>
        <dbReference type="Pfam" id="PF03732"/>
    </source>
</evidence>
<proteinExistence type="predicted"/>
<comment type="caution">
    <text evidence="3">The sequence shown here is derived from an EMBL/GenBank/DDBJ whole genome shotgun (WGS) entry which is preliminary data.</text>
</comment>
<protein>
    <recommendedName>
        <fullName evidence="2">Retrotransposon gag domain-containing protein</fullName>
    </recommendedName>
</protein>
<dbReference type="Proteomes" id="UP000257109">
    <property type="component" value="Unassembled WGS sequence"/>
</dbReference>
<accession>A0A371F9U3</accession>
<dbReference type="PANTHER" id="PTHR35046">
    <property type="entry name" value="ZINC KNUCKLE (CCHC-TYPE) FAMILY PROTEIN"/>
    <property type="match status" value="1"/>
</dbReference>